<reference evidence="4 5" key="1">
    <citation type="journal article" date="2015" name="Genome Announc.">
        <title>Expanding the biotechnology potential of lactobacilli through comparative genomics of 213 strains and associated genera.</title>
        <authorList>
            <person name="Sun Z."/>
            <person name="Harris H.M."/>
            <person name="McCann A."/>
            <person name="Guo C."/>
            <person name="Argimon S."/>
            <person name="Zhang W."/>
            <person name="Yang X."/>
            <person name="Jeffery I.B."/>
            <person name="Cooney J.C."/>
            <person name="Kagawa T.F."/>
            <person name="Liu W."/>
            <person name="Song Y."/>
            <person name="Salvetti E."/>
            <person name="Wrobel A."/>
            <person name="Rasinkangas P."/>
            <person name="Parkhill J."/>
            <person name="Rea M.C."/>
            <person name="O'Sullivan O."/>
            <person name="Ritari J."/>
            <person name="Douillard F.P."/>
            <person name="Paul Ross R."/>
            <person name="Yang R."/>
            <person name="Briner A.E."/>
            <person name="Felis G.E."/>
            <person name="de Vos W.M."/>
            <person name="Barrangou R."/>
            <person name="Klaenhammer T.R."/>
            <person name="Caufield P.W."/>
            <person name="Cui Y."/>
            <person name="Zhang H."/>
            <person name="O'Toole P.W."/>
        </authorList>
    </citation>
    <scope>NUCLEOTIDE SEQUENCE [LARGE SCALE GENOMIC DNA]</scope>
    <source>
        <strain evidence="4 5">DSM 17896</strain>
    </source>
</reference>
<evidence type="ECO:0000313" key="4">
    <source>
        <dbReference type="EMBL" id="KRN58340.1"/>
    </source>
</evidence>
<feature type="domain" description="TerB N-terminal" evidence="2">
    <location>
        <begin position="164"/>
        <end position="365"/>
    </location>
</feature>
<evidence type="ECO:0000256" key="1">
    <source>
        <dbReference type="SAM" id="MobiDB-lite"/>
    </source>
</evidence>
<keyword evidence="5" id="KW-1185">Reference proteome</keyword>
<evidence type="ECO:0000313" key="5">
    <source>
        <dbReference type="Proteomes" id="UP000050934"/>
    </source>
</evidence>
<evidence type="ECO:0008006" key="6">
    <source>
        <dbReference type="Google" id="ProtNLM"/>
    </source>
</evidence>
<dbReference type="EMBL" id="JQBW01000010">
    <property type="protein sequence ID" value="KRN58340.1"/>
    <property type="molecule type" value="Genomic_DNA"/>
</dbReference>
<comment type="caution">
    <text evidence="4">The sequence shown here is derived from an EMBL/GenBank/DDBJ whole genome shotgun (WGS) entry which is preliminary data.</text>
</comment>
<sequence>MRKQKTNKHSGEGGAIMDRMQVLRYVKDQYGVDGQYKWRRFPDDCVLICPVTGKWFALLISRNPDVTHLTEDRRQNFLEINYGDGATKLRQQGIFNAPTRMATGSWVSVKLDDQTPVDQVKQALDHAFDRARKTQVVAEQEHLIKVAPFAKDDDGYTDRPLPKPTHRQQIQHPEIPAAIKKMRSKYDYTLPPLEGRNQNFYAQGQLMADYTDDYEYLGDFRHFYPTYHDMSIGQLRGYFTWRTKFRQGKIEKAPTSFVYVYLYELLNQIGVSSTEDGYQKLAAFSQQYANYADEQMLKYVAQWRKDYVVYYQMGEEERQAEFGDDMKVDHAYEVLQAPRDDKDDVVYQALSSLASYHLEKCPLMKDRPDAVYRIVQLTWNDLLKQTQVNIIQNLLGWRGEVQVRLFGNAVFYDRQKVRTDEYAIDPVRKYVCQWGRWRRQSFTPVKGRRQKINHLLHEIDRLIRQATHAGRPLKPQEVPDYELAAIKQALKQYREERIIARRPKLDLSHAHLQKIRDDASETKESLLTEEERAAEAEETVNAASQSAVEPTPAASQEPLDEEPVNEESVEQPSVDLTPSLADDDEDSQLNLSADEQYFLTHLLKGQPWQDYVRSHHLMASILADSINDKMMDEIGDTVIEFNDQGQPAIVDDYRPDLEEILKAGESNAQS</sequence>
<dbReference type="Pfam" id="PF13208">
    <property type="entry name" value="TerB_N"/>
    <property type="match status" value="1"/>
</dbReference>
<feature type="domain" description="TerB-C" evidence="3">
    <location>
        <begin position="491"/>
        <end position="658"/>
    </location>
</feature>
<dbReference type="Gene3D" id="3.90.1150.30">
    <property type="match status" value="1"/>
</dbReference>
<proteinExistence type="predicted"/>
<dbReference type="Proteomes" id="UP000050934">
    <property type="component" value="Unassembled WGS sequence"/>
</dbReference>
<dbReference type="InterPro" id="IPR028932">
    <property type="entry name" value="TerB-C"/>
</dbReference>
<organism evidence="4 5">
    <name type="scientific">Limosilactobacillus secaliphilus</name>
    <dbReference type="NCBI Taxonomy" id="396268"/>
    <lineage>
        <taxon>Bacteria</taxon>
        <taxon>Bacillati</taxon>
        <taxon>Bacillota</taxon>
        <taxon>Bacilli</taxon>
        <taxon>Lactobacillales</taxon>
        <taxon>Lactobacillaceae</taxon>
        <taxon>Limosilactobacillus</taxon>
    </lineage>
</organism>
<feature type="compositionally biased region" description="Basic and acidic residues" evidence="1">
    <location>
        <begin position="515"/>
        <end position="535"/>
    </location>
</feature>
<protein>
    <recommendedName>
        <fullName evidence="6">TerB-C domain-containing protein</fullName>
    </recommendedName>
</protein>
<gene>
    <name evidence="4" type="ORF">IV45_GL000785</name>
</gene>
<dbReference type="Pfam" id="PF15615">
    <property type="entry name" value="TerB_C"/>
    <property type="match status" value="1"/>
</dbReference>
<accession>A0A0R2I8W9</accession>
<dbReference type="InterPro" id="IPR025266">
    <property type="entry name" value="TerB_N"/>
</dbReference>
<evidence type="ECO:0000259" key="2">
    <source>
        <dbReference type="Pfam" id="PF13208"/>
    </source>
</evidence>
<evidence type="ECO:0000259" key="3">
    <source>
        <dbReference type="Pfam" id="PF15615"/>
    </source>
</evidence>
<dbReference type="AlphaFoldDB" id="A0A0R2I8W9"/>
<dbReference type="PATRIC" id="fig|396268.3.peg.795"/>
<feature type="region of interest" description="Disordered" evidence="1">
    <location>
        <begin position="515"/>
        <end position="586"/>
    </location>
</feature>
<dbReference type="InterPro" id="IPR038056">
    <property type="entry name" value="YjbR-like_sf"/>
</dbReference>
<dbReference type="STRING" id="396268.IV45_GL000785"/>
<feature type="compositionally biased region" description="Acidic residues" evidence="1">
    <location>
        <begin position="558"/>
        <end position="569"/>
    </location>
</feature>
<dbReference type="SUPFAM" id="SSF142906">
    <property type="entry name" value="YjbR-like"/>
    <property type="match status" value="1"/>
</dbReference>
<name>A0A0R2I8W9_9LACO</name>